<dbReference type="KEGG" id="dat:HRM2_06370"/>
<dbReference type="EMBL" id="CP001087">
    <property type="protein sequence ID" value="ACN13751.1"/>
    <property type="molecule type" value="Genomic_DNA"/>
</dbReference>
<dbReference type="OrthoDB" id="5420444at2"/>
<dbReference type="RefSeq" id="WP_012663000.1">
    <property type="nucleotide sequence ID" value="NC_012108.1"/>
</dbReference>
<evidence type="ECO:0000313" key="1">
    <source>
        <dbReference type="EMBL" id="ACN13751.1"/>
    </source>
</evidence>
<protein>
    <submittedName>
        <fullName evidence="1">Uncharacterized protein</fullName>
    </submittedName>
</protein>
<keyword evidence="2" id="KW-1185">Reference proteome</keyword>
<dbReference type="eggNOG" id="ENOG5034122">
    <property type="taxonomic scope" value="Bacteria"/>
</dbReference>
<proteinExistence type="predicted"/>
<dbReference type="AlphaFoldDB" id="C0QIW1"/>
<organism evidence="1 2">
    <name type="scientific">Desulforapulum autotrophicum (strain ATCC 43914 / DSM 3382 / VKM B-1955 / HRM2)</name>
    <name type="common">Desulfobacterium autotrophicum</name>
    <dbReference type="NCBI Taxonomy" id="177437"/>
    <lineage>
        <taxon>Bacteria</taxon>
        <taxon>Pseudomonadati</taxon>
        <taxon>Thermodesulfobacteriota</taxon>
        <taxon>Desulfobacteria</taxon>
        <taxon>Desulfobacterales</taxon>
        <taxon>Desulfobacteraceae</taxon>
        <taxon>Desulforapulum</taxon>
    </lineage>
</organism>
<gene>
    <name evidence="1" type="ordered locus">HRM2_06370</name>
</gene>
<dbReference type="Proteomes" id="UP000000442">
    <property type="component" value="Chromosome"/>
</dbReference>
<accession>C0QIW1</accession>
<reference evidence="1 2" key="1">
    <citation type="journal article" date="2009" name="Environ. Microbiol.">
        <title>Genome sequence of Desulfobacterium autotrophicum HRM2, a marine sulfate reducer oxidizing organic carbon completely to carbon dioxide.</title>
        <authorList>
            <person name="Strittmatter A.W."/>
            <person name="Liesegang H."/>
            <person name="Rabus R."/>
            <person name="Decker I."/>
            <person name="Amann J."/>
            <person name="Andres S."/>
            <person name="Henne A."/>
            <person name="Fricke W.F."/>
            <person name="Martinez-Arias R."/>
            <person name="Bartels D."/>
            <person name="Goesmann A."/>
            <person name="Krause L."/>
            <person name="Puehler A."/>
            <person name="Klenk H.P."/>
            <person name="Richter M."/>
            <person name="Schuler M."/>
            <person name="Gloeckner F.O."/>
            <person name="Meyerdierks A."/>
            <person name="Gottschalk G."/>
            <person name="Amann R."/>
        </authorList>
    </citation>
    <scope>NUCLEOTIDE SEQUENCE [LARGE SCALE GENOMIC DNA]</scope>
    <source>
        <strain evidence="2">ATCC 43914 / DSM 3382 / HRM2</strain>
    </source>
</reference>
<dbReference type="HOGENOM" id="CLU_2205829_0_0_7"/>
<evidence type="ECO:0000313" key="2">
    <source>
        <dbReference type="Proteomes" id="UP000000442"/>
    </source>
</evidence>
<dbReference type="Pfam" id="PF22271">
    <property type="entry name" value="DUF6955"/>
    <property type="match status" value="1"/>
</dbReference>
<sequence>MSDFYINMFLDDEKLKKFEAAGLTDLVQEIDGKKAAQVGMTKKDQKKLIKGFEGLTFDANNACVLPEEGEKTLMNIILDMQSLDVMKFAITKLYNPLAGRGISGRGMSGR</sequence>
<name>C0QIW1_DESAH</name>
<dbReference type="InterPro" id="IPR054230">
    <property type="entry name" value="DUF6955"/>
</dbReference>